<name>K8ENJ2_9CHLO</name>
<evidence type="ECO:0000256" key="5">
    <source>
        <dbReference type="ARBA" id="ARBA00022679"/>
    </source>
</evidence>
<dbReference type="EC" id="2.4.1.25" evidence="3 9"/>
<keyword evidence="5 9" id="KW-0808">Transferase</keyword>
<dbReference type="GO" id="GO:0005975">
    <property type="term" value="P:carbohydrate metabolic process"/>
    <property type="evidence" value="ECO:0007669"/>
    <property type="project" value="InterPro"/>
</dbReference>
<protein>
    <recommendedName>
        <fullName evidence="3 9">4-alpha-glucanotransferase</fullName>
        <ecNumber evidence="3 9">2.4.1.25</ecNumber>
    </recommendedName>
    <alternativeName>
        <fullName evidence="7 9">Amylomaltase</fullName>
    </alternativeName>
    <alternativeName>
        <fullName evidence="8 9">Disproportionating enzyme</fullName>
    </alternativeName>
</protein>
<dbReference type="AlphaFoldDB" id="K8ENJ2"/>
<evidence type="ECO:0000313" key="11">
    <source>
        <dbReference type="Proteomes" id="UP000198341"/>
    </source>
</evidence>
<sequence length="572" mass="64788">MSLSFICYKGFAINVRKHVKPSHRLRKLKALQVDVPADKSYGTKFPPSRHPRRCGILLHPTSLPGPYSTGDLGPEAYAFIDWLESAKMQVWQVLPLVPPGRPIPGIRDDFWSPYSGRDARCGNTLMISLDLLVNDGLLSSTDLPTSSVQNNHVNFQSASEVIEPLLYKAARNILNRNNSDKLRREYEVFCERPDVKLWLKDAALFDVIEKIPELRGIDWWDWPVGLRDREKSELLQVSEKYSYQLDEFCAVQFFWHRQWLSLKKYANSKGISIIGDMPIYVGGHSADVWAHPHLFQLGPDKKPKMIAGTPPDAFSDDGQLWGNPLYSWTMHKEEKYAWWCSRIKRALELHDEIRIDHFRAFSAYWAVQAGEKTAKTGAWYNGPGIEFFHGIKSAVGNSTIIAEDLGVITADVTELRESINAPGMVILQFAWGSDGKNPHLPHNHYENSVCYTGTHDNETSQGWYLNQSEFIRKKLKNYAHVTSSNCAWDLVGCAMASVSKTCIIPMQDILSLGNEARMNTPGVADGNWTWRIGSPQFFSSLVPEASKLAQMVSLYDRAQEIGDNLQKEKVDI</sequence>
<dbReference type="RefSeq" id="XP_007509169.1">
    <property type="nucleotide sequence ID" value="XM_007509107.1"/>
</dbReference>
<keyword evidence="6 9" id="KW-0119">Carbohydrate metabolism</keyword>
<dbReference type="GO" id="GO:0004134">
    <property type="term" value="F:4-alpha-glucanotransferase activity"/>
    <property type="evidence" value="ECO:0007669"/>
    <property type="project" value="UniProtKB-EC"/>
</dbReference>
<evidence type="ECO:0000256" key="6">
    <source>
        <dbReference type="ARBA" id="ARBA00023277"/>
    </source>
</evidence>
<dbReference type="InterPro" id="IPR017853">
    <property type="entry name" value="GH"/>
</dbReference>
<dbReference type="PANTHER" id="PTHR32438">
    <property type="entry name" value="4-ALPHA-GLUCANOTRANSFERASE DPE1, CHLOROPLASTIC/AMYLOPLASTIC"/>
    <property type="match status" value="1"/>
</dbReference>
<evidence type="ECO:0000256" key="7">
    <source>
        <dbReference type="ARBA" id="ARBA00031423"/>
    </source>
</evidence>
<gene>
    <name evidence="10" type="ordered locus">Bathy14g02920</name>
</gene>
<evidence type="ECO:0000256" key="3">
    <source>
        <dbReference type="ARBA" id="ARBA00012560"/>
    </source>
</evidence>
<dbReference type="KEGG" id="bpg:Bathy14g02920"/>
<dbReference type="InterPro" id="IPR003385">
    <property type="entry name" value="Glyco_hydro_77"/>
</dbReference>
<comment type="catalytic activity">
    <reaction evidence="1 9">
        <text>Transfers a segment of a (1-&gt;4)-alpha-D-glucan to a new position in an acceptor, which may be glucose or a (1-&gt;4)-alpha-D-glucan.</text>
        <dbReference type="EC" id="2.4.1.25"/>
    </reaction>
</comment>
<comment type="similarity">
    <text evidence="2 9">Belongs to the disproportionating enzyme family.</text>
</comment>
<accession>K8ENJ2</accession>
<dbReference type="eggNOG" id="ENOG502QU40">
    <property type="taxonomic scope" value="Eukaryota"/>
</dbReference>
<dbReference type="OrthoDB" id="6123450at2759"/>
<evidence type="ECO:0000256" key="1">
    <source>
        <dbReference type="ARBA" id="ARBA00000439"/>
    </source>
</evidence>
<keyword evidence="4 9" id="KW-0328">Glycosyltransferase</keyword>
<proteinExistence type="inferred from homology"/>
<dbReference type="Pfam" id="PF02446">
    <property type="entry name" value="Glyco_hydro_77"/>
    <property type="match status" value="1"/>
</dbReference>
<reference evidence="10 11" key="1">
    <citation type="submission" date="2011-10" db="EMBL/GenBank/DDBJ databases">
        <authorList>
            <person name="Genoscope - CEA"/>
        </authorList>
    </citation>
    <scope>NUCLEOTIDE SEQUENCE [LARGE SCALE GENOMIC DNA]</scope>
    <source>
        <strain evidence="10 11">RCC 1105</strain>
    </source>
</reference>
<dbReference type="PANTHER" id="PTHR32438:SF5">
    <property type="entry name" value="4-ALPHA-GLUCANOTRANSFERASE DPE1, CHLOROPLASTIC_AMYLOPLASTIC"/>
    <property type="match status" value="1"/>
</dbReference>
<dbReference type="NCBIfam" id="NF011080">
    <property type="entry name" value="PRK14508.1-3"/>
    <property type="match status" value="1"/>
</dbReference>
<dbReference type="Proteomes" id="UP000198341">
    <property type="component" value="Chromosome 14"/>
</dbReference>
<dbReference type="GeneID" id="19011813"/>
<evidence type="ECO:0000256" key="4">
    <source>
        <dbReference type="ARBA" id="ARBA00022676"/>
    </source>
</evidence>
<evidence type="ECO:0000256" key="8">
    <source>
        <dbReference type="ARBA" id="ARBA00031501"/>
    </source>
</evidence>
<dbReference type="Gene3D" id="3.20.20.80">
    <property type="entry name" value="Glycosidases"/>
    <property type="match status" value="1"/>
</dbReference>
<evidence type="ECO:0000256" key="2">
    <source>
        <dbReference type="ARBA" id="ARBA00005684"/>
    </source>
</evidence>
<evidence type="ECO:0000256" key="9">
    <source>
        <dbReference type="RuleBase" id="RU361207"/>
    </source>
</evidence>
<evidence type="ECO:0000313" key="10">
    <source>
        <dbReference type="EMBL" id="CCO19626.1"/>
    </source>
</evidence>
<dbReference type="EMBL" id="FO082265">
    <property type="protein sequence ID" value="CCO19626.1"/>
    <property type="molecule type" value="Genomic_DNA"/>
</dbReference>
<keyword evidence="11" id="KW-1185">Reference proteome</keyword>
<organism evidence="10 11">
    <name type="scientific">Bathycoccus prasinos</name>
    <dbReference type="NCBI Taxonomy" id="41875"/>
    <lineage>
        <taxon>Eukaryota</taxon>
        <taxon>Viridiplantae</taxon>
        <taxon>Chlorophyta</taxon>
        <taxon>Mamiellophyceae</taxon>
        <taxon>Mamiellales</taxon>
        <taxon>Bathycoccaceae</taxon>
        <taxon>Bathycoccus</taxon>
    </lineage>
</organism>
<dbReference type="SUPFAM" id="SSF51445">
    <property type="entry name" value="(Trans)glycosidases"/>
    <property type="match status" value="1"/>
</dbReference>
<dbReference type="STRING" id="41875.K8ENJ2"/>
<dbReference type="NCBIfam" id="TIGR00217">
    <property type="entry name" value="malQ"/>
    <property type="match status" value="1"/>
</dbReference>